<sequence>MNNKIINDVIDNIEKVLIGRSNEVINILKGILAGGHILIDDVPGVGKTTLIKVLAKTLSLTCNRIQFTPDLLPTDITGVSIFNQKSLEFEFRKGPIFSNVILADEINRATPRTQSALLQAMEERQVTEGSKTYKIGDPFIVLATENPIEYEGTFPLPEAELDRFIIKTSIGYPEFRDEIKILQVYKDHNPMNNIKSIFNEGDIKEIQEAVKHIHVELNVYEYIVNVIEQTRNNEYIKLGASVRGSMALMRVAQANAFIQGRKYVIPEDVKENVKLVLSHRLVLSSLALKDELTVEDIIDKILNRVPMPKVIIND</sequence>
<evidence type="ECO:0000259" key="1">
    <source>
        <dbReference type="Pfam" id="PF07726"/>
    </source>
</evidence>
<dbReference type="GO" id="GO:0016787">
    <property type="term" value="F:hydrolase activity"/>
    <property type="evidence" value="ECO:0007669"/>
    <property type="project" value="UniProtKB-KW"/>
</dbReference>
<dbReference type="InterPro" id="IPR027417">
    <property type="entry name" value="P-loop_NTPase"/>
</dbReference>
<comment type="caution">
    <text evidence="3">The sequence shown here is derived from an EMBL/GenBank/DDBJ whole genome shotgun (WGS) entry which is preliminary data.</text>
</comment>
<dbReference type="Pfam" id="PF07726">
    <property type="entry name" value="AAA_3"/>
    <property type="match status" value="1"/>
</dbReference>
<gene>
    <name evidence="3" type="ORF">QOZ93_002742</name>
</gene>
<dbReference type="RefSeq" id="WP_307357362.1">
    <property type="nucleotide sequence ID" value="NZ_BAAACJ010000023.1"/>
</dbReference>
<protein>
    <submittedName>
        <fullName evidence="3">MoxR-like ATPase</fullName>
        <ecNumber evidence="3">3.6.3.-</ecNumber>
    </submittedName>
</protein>
<evidence type="ECO:0000313" key="3">
    <source>
        <dbReference type="EMBL" id="MDQ0480989.1"/>
    </source>
</evidence>
<keyword evidence="3" id="KW-0378">Hydrolase</keyword>
<dbReference type="Pfam" id="PF17863">
    <property type="entry name" value="AAA_lid_2"/>
    <property type="match status" value="1"/>
</dbReference>
<dbReference type="EMBL" id="JAUSWN010000039">
    <property type="protein sequence ID" value="MDQ0480989.1"/>
    <property type="molecule type" value="Genomic_DNA"/>
</dbReference>
<organism evidence="3 4">
    <name type="scientific">Hathewaya limosa</name>
    <name type="common">Clostridium limosum</name>
    <dbReference type="NCBI Taxonomy" id="1536"/>
    <lineage>
        <taxon>Bacteria</taxon>
        <taxon>Bacillati</taxon>
        <taxon>Bacillota</taxon>
        <taxon>Clostridia</taxon>
        <taxon>Eubacteriales</taxon>
        <taxon>Clostridiaceae</taxon>
        <taxon>Hathewaya</taxon>
    </lineage>
</organism>
<evidence type="ECO:0000313" key="4">
    <source>
        <dbReference type="Proteomes" id="UP001224418"/>
    </source>
</evidence>
<dbReference type="SUPFAM" id="SSF52540">
    <property type="entry name" value="P-loop containing nucleoside triphosphate hydrolases"/>
    <property type="match status" value="1"/>
</dbReference>
<dbReference type="PIRSF" id="PIRSF002849">
    <property type="entry name" value="AAA_ATPase_chaperone_MoxR_prd"/>
    <property type="match status" value="1"/>
</dbReference>
<accession>A0ABU0JVA3</accession>
<keyword evidence="4" id="KW-1185">Reference proteome</keyword>
<dbReference type="Gene3D" id="1.10.8.80">
    <property type="entry name" value="Magnesium chelatase subunit I, C-Terminal domain"/>
    <property type="match status" value="1"/>
</dbReference>
<reference evidence="3 4" key="1">
    <citation type="submission" date="2023-07" db="EMBL/GenBank/DDBJ databases">
        <title>Genomic Encyclopedia of Type Strains, Phase IV (KMG-IV): sequencing the most valuable type-strain genomes for metagenomic binning, comparative biology and taxonomic classification.</title>
        <authorList>
            <person name="Goeker M."/>
        </authorList>
    </citation>
    <scope>NUCLEOTIDE SEQUENCE [LARGE SCALE GENOMIC DNA]</scope>
    <source>
        <strain evidence="3 4">DSM 1400</strain>
    </source>
</reference>
<dbReference type="InterPro" id="IPR050764">
    <property type="entry name" value="CbbQ/NirQ/NorQ/GpvN"/>
</dbReference>
<dbReference type="EC" id="3.6.3.-" evidence="3"/>
<dbReference type="CDD" id="cd00009">
    <property type="entry name" value="AAA"/>
    <property type="match status" value="1"/>
</dbReference>
<dbReference type="InterPro" id="IPR041628">
    <property type="entry name" value="ChlI/MoxR_AAA_lid"/>
</dbReference>
<name>A0ABU0JVA3_HATLI</name>
<dbReference type="Proteomes" id="UP001224418">
    <property type="component" value="Unassembled WGS sequence"/>
</dbReference>
<evidence type="ECO:0000259" key="2">
    <source>
        <dbReference type="Pfam" id="PF17863"/>
    </source>
</evidence>
<dbReference type="InterPro" id="IPR011703">
    <property type="entry name" value="ATPase_AAA-3"/>
</dbReference>
<dbReference type="PANTHER" id="PTHR42759">
    <property type="entry name" value="MOXR FAMILY PROTEIN"/>
    <property type="match status" value="1"/>
</dbReference>
<proteinExistence type="predicted"/>
<feature type="domain" description="ATPase AAA-3" evidence="1">
    <location>
        <begin position="36"/>
        <end position="166"/>
    </location>
</feature>
<dbReference type="PANTHER" id="PTHR42759:SF5">
    <property type="entry name" value="METHANOL DEHYDROGENASE REGULATOR"/>
    <property type="match status" value="1"/>
</dbReference>
<feature type="domain" description="ChlI/MoxR AAA lid" evidence="2">
    <location>
        <begin position="229"/>
        <end position="301"/>
    </location>
</feature>
<dbReference type="Gene3D" id="3.40.50.300">
    <property type="entry name" value="P-loop containing nucleotide triphosphate hydrolases"/>
    <property type="match status" value="1"/>
</dbReference>